<feature type="domain" description="Coenzyme Q-binding protein COQ10 START" evidence="1">
    <location>
        <begin position="12"/>
        <end position="128"/>
    </location>
</feature>
<dbReference type="EMBL" id="JAGQHR010000594">
    <property type="protein sequence ID" value="MCA9729166.1"/>
    <property type="molecule type" value="Genomic_DNA"/>
</dbReference>
<dbReference type="InterPro" id="IPR005031">
    <property type="entry name" value="COQ10_START"/>
</dbReference>
<feature type="non-terminal residue" evidence="2">
    <location>
        <position position="131"/>
    </location>
</feature>
<organism evidence="2 3">
    <name type="scientific">Eiseniibacteriota bacterium</name>
    <dbReference type="NCBI Taxonomy" id="2212470"/>
    <lineage>
        <taxon>Bacteria</taxon>
        <taxon>Candidatus Eiseniibacteriota</taxon>
    </lineage>
</organism>
<dbReference type="AlphaFoldDB" id="A0A956M0X7"/>
<evidence type="ECO:0000313" key="3">
    <source>
        <dbReference type="Proteomes" id="UP000697710"/>
    </source>
</evidence>
<dbReference type="Gene3D" id="3.30.530.20">
    <property type="match status" value="1"/>
</dbReference>
<dbReference type="InterPro" id="IPR023393">
    <property type="entry name" value="START-like_dom_sf"/>
</dbReference>
<evidence type="ECO:0000259" key="1">
    <source>
        <dbReference type="Pfam" id="PF03364"/>
    </source>
</evidence>
<accession>A0A956M0X7</accession>
<reference evidence="2" key="1">
    <citation type="submission" date="2020-04" db="EMBL/GenBank/DDBJ databases">
        <authorList>
            <person name="Zhang T."/>
        </authorList>
    </citation>
    <scope>NUCLEOTIDE SEQUENCE</scope>
    <source>
        <strain evidence="2">HKST-UBA01</strain>
    </source>
</reference>
<evidence type="ECO:0000313" key="2">
    <source>
        <dbReference type="EMBL" id="MCA9729166.1"/>
    </source>
</evidence>
<reference evidence="2" key="2">
    <citation type="journal article" date="2021" name="Microbiome">
        <title>Successional dynamics and alternative stable states in a saline activated sludge microbial community over 9 years.</title>
        <authorList>
            <person name="Wang Y."/>
            <person name="Ye J."/>
            <person name="Ju F."/>
            <person name="Liu L."/>
            <person name="Boyd J.A."/>
            <person name="Deng Y."/>
            <person name="Parks D.H."/>
            <person name="Jiang X."/>
            <person name="Yin X."/>
            <person name="Woodcroft B.J."/>
            <person name="Tyson G.W."/>
            <person name="Hugenholtz P."/>
            <person name="Polz M.F."/>
            <person name="Zhang T."/>
        </authorList>
    </citation>
    <scope>NUCLEOTIDE SEQUENCE</scope>
    <source>
        <strain evidence="2">HKST-UBA01</strain>
    </source>
</reference>
<dbReference type="SUPFAM" id="SSF55961">
    <property type="entry name" value="Bet v1-like"/>
    <property type="match status" value="1"/>
</dbReference>
<dbReference type="Pfam" id="PF03364">
    <property type="entry name" value="Polyketide_cyc"/>
    <property type="match status" value="1"/>
</dbReference>
<sequence>MPTHVLHRQQLLPAPLEEVFAFFAAAENLERITPPLLQFRVLTPPPIDMRPGALIDYRLKLRGIPLRWRSEITVWDPPHRFVDEQRRGPYRSWIHEHRFEEENGHTRVTDEVRYLAPGGPLVHRWLIRPDL</sequence>
<dbReference type="CDD" id="cd07820">
    <property type="entry name" value="SRPBCC_3"/>
    <property type="match status" value="1"/>
</dbReference>
<name>A0A956M0X7_UNCEI</name>
<dbReference type="Proteomes" id="UP000697710">
    <property type="component" value="Unassembled WGS sequence"/>
</dbReference>
<comment type="caution">
    <text evidence="2">The sequence shown here is derived from an EMBL/GenBank/DDBJ whole genome shotgun (WGS) entry which is preliminary data.</text>
</comment>
<proteinExistence type="predicted"/>
<protein>
    <submittedName>
        <fullName evidence="2">SRPBCC family protein</fullName>
    </submittedName>
</protein>
<gene>
    <name evidence="2" type="ORF">KC729_15865</name>
</gene>